<organism evidence="1 2">
    <name type="scientific">Tropicibacter oceani</name>
    <dbReference type="NCBI Taxonomy" id="3058420"/>
    <lineage>
        <taxon>Bacteria</taxon>
        <taxon>Pseudomonadati</taxon>
        <taxon>Pseudomonadota</taxon>
        <taxon>Alphaproteobacteria</taxon>
        <taxon>Rhodobacterales</taxon>
        <taxon>Roseobacteraceae</taxon>
        <taxon>Tropicibacter</taxon>
    </lineage>
</organism>
<dbReference type="Proteomes" id="UP001241605">
    <property type="component" value="Chromosome"/>
</dbReference>
<dbReference type="RefSeq" id="WP_282299159.1">
    <property type="nucleotide sequence ID" value="NZ_CP124616.1"/>
</dbReference>
<gene>
    <name evidence="1" type="ORF">QF118_11270</name>
</gene>
<protein>
    <submittedName>
        <fullName evidence="1">Uncharacterized protein</fullName>
    </submittedName>
</protein>
<sequence>MSVAVQGRDAAREAYRIETDAGRAYVPECLIEGLRPGARPSHQEAYEWIAAHRARLASAVTDLAQGKTPRAPYDILTLIEEH</sequence>
<accession>A0ABY8QEU1</accession>
<evidence type="ECO:0000313" key="1">
    <source>
        <dbReference type="EMBL" id="WGW02526.1"/>
    </source>
</evidence>
<keyword evidence="2" id="KW-1185">Reference proteome</keyword>
<reference evidence="1 2" key="1">
    <citation type="submission" date="2023-05" db="EMBL/GenBank/DDBJ databases">
        <title>YMD87, complete Genome.</title>
        <authorList>
            <person name="Zhang J."/>
            <person name="Xu X."/>
        </authorList>
    </citation>
    <scope>NUCLEOTIDE SEQUENCE [LARGE SCALE GENOMIC DNA]</scope>
    <source>
        <strain evidence="1 2">YMD87</strain>
    </source>
</reference>
<evidence type="ECO:0000313" key="2">
    <source>
        <dbReference type="Proteomes" id="UP001241605"/>
    </source>
</evidence>
<name>A0ABY8QEU1_9RHOB</name>
<proteinExistence type="predicted"/>
<dbReference type="EMBL" id="CP124616">
    <property type="protein sequence ID" value="WGW02526.1"/>
    <property type="molecule type" value="Genomic_DNA"/>
</dbReference>